<dbReference type="InterPro" id="IPR003918">
    <property type="entry name" value="NADH_UbQ_OxRdtase"/>
</dbReference>
<feature type="transmembrane region" description="Helical" evidence="7">
    <location>
        <begin position="164"/>
        <end position="185"/>
    </location>
</feature>
<dbReference type="GO" id="GO:0042773">
    <property type="term" value="P:ATP synthesis coupled electron transport"/>
    <property type="evidence" value="ECO:0007669"/>
    <property type="project" value="InterPro"/>
</dbReference>
<feature type="transmembrane region" description="Helical" evidence="7">
    <location>
        <begin position="31"/>
        <end position="51"/>
    </location>
</feature>
<evidence type="ECO:0000256" key="7">
    <source>
        <dbReference type="SAM" id="Phobius"/>
    </source>
</evidence>
<dbReference type="NCBIfam" id="TIGR01972">
    <property type="entry name" value="NDH_I_M"/>
    <property type="match status" value="1"/>
</dbReference>
<dbReference type="PRINTS" id="PR01437">
    <property type="entry name" value="NUOXDRDTASE4"/>
</dbReference>
<feature type="transmembrane region" description="Helical" evidence="7">
    <location>
        <begin position="329"/>
        <end position="353"/>
    </location>
</feature>
<evidence type="ECO:0000259" key="8">
    <source>
        <dbReference type="Pfam" id="PF00361"/>
    </source>
</evidence>
<evidence type="ECO:0000313" key="9">
    <source>
        <dbReference type="EMBL" id="PSJ17023.1"/>
    </source>
</evidence>
<organism evidence="9 10">
    <name type="scientific">Nitrosomonas supralitoralis</name>
    <dbReference type="NCBI Taxonomy" id="2116706"/>
    <lineage>
        <taxon>Bacteria</taxon>
        <taxon>Pseudomonadati</taxon>
        <taxon>Pseudomonadota</taxon>
        <taxon>Betaproteobacteria</taxon>
        <taxon>Nitrosomonadales</taxon>
        <taxon>Nitrosomonadaceae</taxon>
        <taxon>Nitrosomonas</taxon>
    </lineage>
</organism>
<feature type="transmembrane region" description="Helical" evidence="7">
    <location>
        <begin position="6"/>
        <end position="24"/>
    </location>
</feature>
<dbReference type="GO" id="GO:0048039">
    <property type="term" value="F:ubiquinone binding"/>
    <property type="evidence" value="ECO:0007669"/>
    <property type="project" value="TreeGrafter"/>
</dbReference>
<protein>
    <submittedName>
        <fullName evidence="9">NADH-quinone oxidoreductase subunit M</fullName>
    </submittedName>
</protein>
<feature type="transmembrane region" description="Helical" evidence="7">
    <location>
        <begin position="374"/>
        <end position="395"/>
    </location>
</feature>
<dbReference type="InterPro" id="IPR010227">
    <property type="entry name" value="NADH_Q_OxRdtase_chainM/4"/>
</dbReference>
<feature type="transmembrane region" description="Helical" evidence="7">
    <location>
        <begin position="211"/>
        <end position="234"/>
    </location>
</feature>
<keyword evidence="5 7" id="KW-0472">Membrane</keyword>
<proteinExistence type="inferred from homology"/>
<dbReference type="EMBL" id="PXXU01000029">
    <property type="protein sequence ID" value="PSJ17023.1"/>
    <property type="molecule type" value="Genomic_DNA"/>
</dbReference>
<feature type="transmembrane region" description="Helical" evidence="7">
    <location>
        <begin position="407"/>
        <end position="430"/>
    </location>
</feature>
<feature type="transmembrane region" description="Helical" evidence="7">
    <location>
        <begin position="111"/>
        <end position="129"/>
    </location>
</feature>
<comment type="subcellular location">
    <subcellularLocation>
        <location evidence="1">Endomembrane system</location>
        <topology evidence="1">Multi-pass membrane protein</topology>
    </subcellularLocation>
    <subcellularLocation>
        <location evidence="6">Membrane</location>
        <topology evidence="6">Multi-pass membrane protein</topology>
    </subcellularLocation>
</comment>
<accession>A0A2P7NU75</accession>
<feature type="transmembrane region" description="Helical" evidence="7">
    <location>
        <begin position="451"/>
        <end position="470"/>
    </location>
</feature>
<dbReference type="InterPro" id="IPR001750">
    <property type="entry name" value="ND/Mrp_TM"/>
</dbReference>
<dbReference type="Pfam" id="PF00361">
    <property type="entry name" value="Proton_antipo_M"/>
    <property type="match status" value="1"/>
</dbReference>
<evidence type="ECO:0000256" key="6">
    <source>
        <dbReference type="RuleBase" id="RU000320"/>
    </source>
</evidence>
<evidence type="ECO:0000256" key="3">
    <source>
        <dbReference type="ARBA" id="ARBA00022692"/>
    </source>
</evidence>
<dbReference type="AlphaFoldDB" id="A0A2P7NU75"/>
<dbReference type="GO" id="GO:0016020">
    <property type="term" value="C:membrane"/>
    <property type="evidence" value="ECO:0007669"/>
    <property type="project" value="UniProtKB-SubCell"/>
</dbReference>
<dbReference type="RefSeq" id="WP_106707192.1">
    <property type="nucleotide sequence ID" value="NZ_PXXU01000029.1"/>
</dbReference>
<evidence type="ECO:0000256" key="2">
    <source>
        <dbReference type="ARBA" id="ARBA00009025"/>
    </source>
</evidence>
<gene>
    <name evidence="9" type="ORF">C7H79_10325</name>
</gene>
<evidence type="ECO:0000256" key="5">
    <source>
        <dbReference type="ARBA" id="ARBA00023136"/>
    </source>
</evidence>
<evidence type="ECO:0000313" key="10">
    <source>
        <dbReference type="Proteomes" id="UP000241912"/>
    </source>
</evidence>
<dbReference type="GO" id="GO:0012505">
    <property type="term" value="C:endomembrane system"/>
    <property type="evidence" value="ECO:0007669"/>
    <property type="project" value="UniProtKB-SubCell"/>
</dbReference>
<dbReference type="Proteomes" id="UP000241912">
    <property type="component" value="Unassembled WGS sequence"/>
</dbReference>
<evidence type="ECO:0000256" key="4">
    <source>
        <dbReference type="ARBA" id="ARBA00022989"/>
    </source>
</evidence>
<dbReference type="GO" id="GO:0015990">
    <property type="term" value="P:electron transport coupled proton transport"/>
    <property type="evidence" value="ECO:0007669"/>
    <property type="project" value="TreeGrafter"/>
</dbReference>
<dbReference type="PANTHER" id="PTHR43507:SF1">
    <property type="entry name" value="NADH-UBIQUINONE OXIDOREDUCTASE CHAIN 4"/>
    <property type="match status" value="1"/>
</dbReference>
<feature type="transmembrane region" description="Helical" evidence="7">
    <location>
        <begin position="304"/>
        <end position="323"/>
    </location>
</feature>
<keyword evidence="10" id="KW-1185">Reference proteome</keyword>
<dbReference type="GO" id="GO:0003954">
    <property type="term" value="F:NADH dehydrogenase activity"/>
    <property type="evidence" value="ECO:0007669"/>
    <property type="project" value="TreeGrafter"/>
</dbReference>
<feature type="transmembrane region" description="Helical" evidence="7">
    <location>
        <begin position="135"/>
        <end position="152"/>
    </location>
</feature>
<dbReference type="PANTHER" id="PTHR43507">
    <property type="entry name" value="NADH-UBIQUINONE OXIDOREDUCTASE CHAIN 4"/>
    <property type="match status" value="1"/>
</dbReference>
<evidence type="ECO:0000256" key="1">
    <source>
        <dbReference type="ARBA" id="ARBA00004127"/>
    </source>
</evidence>
<feature type="transmembrane region" description="Helical" evidence="7">
    <location>
        <begin position="276"/>
        <end position="297"/>
    </location>
</feature>
<feature type="domain" description="NADH:quinone oxidoreductase/Mrp antiporter transmembrane" evidence="8">
    <location>
        <begin position="128"/>
        <end position="414"/>
    </location>
</feature>
<comment type="similarity">
    <text evidence="2">Belongs to the complex I subunit 4 family.</text>
</comment>
<dbReference type="OrthoDB" id="9768329at2"/>
<name>A0A2P7NU75_9PROT</name>
<reference evidence="9 10" key="1">
    <citation type="submission" date="2018-03" db="EMBL/GenBank/DDBJ databases">
        <title>Draft genome of Nitrosomonas supralitoralis APG5.</title>
        <authorList>
            <person name="Urakawa H."/>
            <person name="Lopez J.V."/>
        </authorList>
    </citation>
    <scope>NUCLEOTIDE SEQUENCE [LARGE SCALE GENOMIC DNA]</scope>
    <source>
        <strain evidence="9 10">APG5</strain>
    </source>
</reference>
<keyword evidence="3 6" id="KW-0812">Transmembrane</keyword>
<feature type="transmembrane region" description="Helical" evidence="7">
    <location>
        <begin position="246"/>
        <end position="270"/>
    </location>
</feature>
<dbReference type="GO" id="GO:0008137">
    <property type="term" value="F:NADH dehydrogenase (ubiquinone) activity"/>
    <property type="evidence" value="ECO:0007669"/>
    <property type="project" value="InterPro"/>
</dbReference>
<comment type="caution">
    <text evidence="9">The sequence shown here is derived from an EMBL/GenBank/DDBJ whole genome shotgun (WGS) entry which is preliminary data.</text>
</comment>
<feature type="transmembrane region" description="Helical" evidence="7">
    <location>
        <begin position="71"/>
        <end position="99"/>
    </location>
</feature>
<keyword evidence="4 7" id="KW-1133">Transmembrane helix</keyword>
<sequence length="502" mass="55096">MYWLSVLIFLPLSGALIIALTGRFSVICVRWLALAITVTELLIALSLWWIADSDSNGYMHIVQVPWIPIMGIQFLLGMDGLSLLLVLLTALLVPIAILVSWNSIRHNWSTFAALLLATQAGIMGVFLALDLILFYVFWELMLVPMYFLIGLWGHERRLYAAYKFFLFTVTGSLLMLVAILGLYFIHGEQTGIYTFNYFELLHTNLSGNTEMWLMLGFFVAFAVKIPLFPIHSWLPDAHTEAPTAGSIILAGLLLKTGAYGLLRFCLPLFPGASVDFAPFAMGLGVIGILYGALLALVQEDMKRLIAYSSISHLGFVVFGIYAWNQEGLHGAMLLMLAHGVTTSALFAIVGMLEERIGTRSLPRMGGLLSPMPRLGAMLLLFTLSAMGMPGLANFVGEFLVLAGVYQVSAGLAIAGAIGIVASAIYLLWMYQRAMLGEVSSDHVWSDLDHRETLILGLLAITVLWLGLYPAPFLDYLQIPATVIIESNTATLAGTEDAFRRSD</sequence>